<evidence type="ECO:0000256" key="1">
    <source>
        <dbReference type="SAM" id="MobiDB-lite"/>
    </source>
</evidence>
<evidence type="ECO:0000313" key="3">
    <source>
        <dbReference type="EMBL" id="KAF3593380.1"/>
    </source>
</evidence>
<proteinExistence type="predicted"/>
<evidence type="ECO:0000313" key="4">
    <source>
        <dbReference type="Proteomes" id="UP000266723"/>
    </source>
</evidence>
<gene>
    <name evidence="3" type="ORF">DY000_02027610</name>
</gene>
<evidence type="ECO:0008006" key="5">
    <source>
        <dbReference type="Google" id="ProtNLM"/>
    </source>
</evidence>
<keyword evidence="2" id="KW-0812">Transmembrane</keyword>
<keyword evidence="2" id="KW-1133">Transmembrane helix</keyword>
<reference evidence="3 4" key="1">
    <citation type="journal article" date="2020" name="BMC Genomics">
        <title>Intraspecific diversification of the crop wild relative Brassica cretica Lam. using demographic model selection.</title>
        <authorList>
            <person name="Kioukis A."/>
            <person name="Michalopoulou V.A."/>
            <person name="Briers L."/>
            <person name="Pirintsos S."/>
            <person name="Studholme D.J."/>
            <person name="Pavlidis P."/>
            <person name="Sarris P.F."/>
        </authorList>
    </citation>
    <scope>NUCLEOTIDE SEQUENCE [LARGE SCALE GENOMIC DNA]</scope>
    <source>
        <strain evidence="4">cv. PFS-1207/04</strain>
    </source>
</reference>
<dbReference type="Proteomes" id="UP000266723">
    <property type="component" value="Unassembled WGS sequence"/>
</dbReference>
<keyword evidence="4" id="KW-1185">Reference proteome</keyword>
<protein>
    <recommendedName>
        <fullName evidence="5">Transmembrane protein</fullName>
    </recommendedName>
</protein>
<feature type="transmembrane region" description="Helical" evidence="2">
    <location>
        <begin position="89"/>
        <end position="113"/>
    </location>
</feature>
<sequence>MDPRKRSKRKTELRGEGTAGAASNATGRRQTTISFFFVAREEIWHLLVSSLWCEVSRRSYGFDLRLFSCEDVTTLLLCGWFDLVPFLSWVVRGLIADAVVVVIGSFCASVLGYDWRPGAVMDFGLSSFDL</sequence>
<dbReference type="EMBL" id="QGKV02000299">
    <property type="protein sequence ID" value="KAF3593380.1"/>
    <property type="molecule type" value="Genomic_DNA"/>
</dbReference>
<accession>A0ABQ7EAJ7</accession>
<name>A0ABQ7EAJ7_BRACR</name>
<evidence type="ECO:0000256" key="2">
    <source>
        <dbReference type="SAM" id="Phobius"/>
    </source>
</evidence>
<organism evidence="3 4">
    <name type="scientific">Brassica cretica</name>
    <name type="common">Mustard</name>
    <dbReference type="NCBI Taxonomy" id="69181"/>
    <lineage>
        <taxon>Eukaryota</taxon>
        <taxon>Viridiplantae</taxon>
        <taxon>Streptophyta</taxon>
        <taxon>Embryophyta</taxon>
        <taxon>Tracheophyta</taxon>
        <taxon>Spermatophyta</taxon>
        <taxon>Magnoliopsida</taxon>
        <taxon>eudicotyledons</taxon>
        <taxon>Gunneridae</taxon>
        <taxon>Pentapetalae</taxon>
        <taxon>rosids</taxon>
        <taxon>malvids</taxon>
        <taxon>Brassicales</taxon>
        <taxon>Brassicaceae</taxon>
        <taxon>Brassiceae</taxon>
        <taxon>Brassica</taxon>
    </lineage>
</organism>
<comment type="caution">
    <text evidence="3">The sequence shown here is derived from an EMBL/GenBank/DDBJ whole genome shotgun (WGS) entry which is preliminary data.</text>
</comment>
<feature type="region of interest" description="Disordered" evidence="1">
    <location>
        <begin position="1"/>
        <end position="25"/>
    </location>
</feature>
<keyword evidence="2" id="KW-0472">Membrane</keyword>
<feature type="compositionally biased region" description="Basic and acidic residues" evidence="1">
    <location>
        <begin position="1"/>
        <end position="15"/>
    </location>
</feature>